<evidence type="ECO:0000313" key="3">
    <source>
        <dbReference type="EMBL" id="SNR71931.1"/>
    </source>
</evidence>
<dbReference type="Pfam" id="PF02627">
    <property type="entry name" value="CMD"/>
    <property type="match status" value="1"/>
</dbReference>
<dbReference type="EMBL" id="FZNO01000021">
    <property type="protein sequence ID" value="SNR71931.1"/>
    <property type="molecule type" value="Genomic_DNA"/>
</dbReference>
<evidence type="ECO:0000256" key="1">
    <source>
        <dbReference type="SAM" id="MobiDB-lite"/>
    </source>
</evidence>
<sequence>MAERGSTGDQLHGPRITPTSGEGATAELMRARRGGRLSDLDRLLLHSPPVAEGWNALMGALRSGTTLPADLRELVILRVAVLNDAVFEWTAHEPIGRRSGLTDVQLQLLRLPDPSRGPGWTPVQAAVLAFTDASTRDVAVPDAVFTAVREHLDDRQVVELVTTVAGYAMVSRFLVALEVPPPDGEVAG</sequence>
<dbReference type="AlphaFoldDB" id="A0A238YMK0"/>
<dbReference type="GO" id="GO:0051920">
    <property type="term" value="F:peroxiredoxin activity"/>
    <property type="evidence" value="ECO:0007669"/>
    <property type="project" value="InterPro"/>
</dbReference>
<feature type="domain" description="Carboxymuconolactone decarboxylase-like" evidence="2">
    <location>
        <begin position="48"/>
        <end position="110"/>
    </location>
</feature>
<dbReference type="Proteomes" id="UP000198403">
    <property type="component" value="Unassembled WGS sequence"/>
</dbReference>
<dbReference type="InterPro" id="IPR029032">
    <property type="entry name" value="AhpD-like"/>
</dbReference>
<protein>
    <submittedName>
        <fullName evidence="3">Alkylhydroperoxidase AhpD family core domain-containing protein</fullName>
    </submittedName>
</protein>
<feature type="region of interest" description="Disordered" evidence="1">
    <location>
        <begin position="1"/>
        <end position="25"/>
    </location>
</feature>
<organism evidence="3 4">
    <name type="scientific">Blastococcus mobilis</name>
    <dbReference type="NCBI Taxonomy" id="1938746"/>
    <lineage>
        <taxon>Bacteria</taxon>
        <taxon>Bacillati</taxon>
        <taxon>Actinomycetota</taxon>
        <taxon>Actinomycetes</taxon>
        <taxon>Geodermatophilales</taxon>
        <taxon>Geodermatophilaceae</taxon>
        <taxon>Blastococcus</taxon>
    </lineage>
</organism>
<evidence type="ECO:0000313" key="4">
    <source>
        <dbReference type="Proteomes" id="UP000198403"/>
    </source>
</evidence>
<keyword evidence="3" id="KW-0560">Oxidoreductase</keyword>
<proteinExistence type="predicted"/>
<name>A0A238YMK0_9ACTN</name>
<evidence type="ECO:0000259" key="2">
    <source>
        <dbReference type="Pfam" id="PF02627"/>
    </source>
</evidence>
<dbReference type="PANTHER" id="PTHR34846:SF11">
    <property type="entry name" value="4-CARBOXYMUCONOLACTONE DECARBOXYLASE FAMILY PROTEIN (AFU_ORTHOLOGUE AFUA_6G11590)"/>
    <property type="match status" value="1"/>
</dbReference>
<reference evidence="3 4" key="1">
    <citation type="submission" date="2017-06" db="EMBL/GenBank/DDBJ databases">
        <authorList>
            <person name="Kim H.J."/>
            <person name="Triplett B.A."/>
        </authorList>
    </citation>
    <scope>NUCLEOTIDE SEQUENCE [LARGE SCALE GENOMIC DNA]</scope>
    <source>
        <strain evidence="3 4">DSM 44272</strain>
    </source>
</reference>
<keyword evidence="3" id="KW-0575">Peroxidase</keyword>
<dbReference type="InterPro" id="IPR003779">
    <property type="entry name" value="CMD-like"/>
</dbReference>
<accession>A0A238YMK0</accession>
<gene>
    <name evidence="3" type="ORF">SAMN06272737_12113</name>
</gene>
<dbReference type="Gene3D" id="1.20.1290.10">
    <property type="entry name" value="AhpD-like"/>
    <property type="match status" value="1"/>
</dbReference>
<dbReference type="PANTHER" id="PTHR34846">
    <property type="entry name" value="4-CARBOXYMUCONOLACTONE DECARBOXYLASE FAMILY PROTEIN (AFU_ORTHOLOGUE AFUA_6G11590)"/>
    <property type="match status" value="1"/>
</dbReference>
<dbReference type="SUPFAM" id="SSF69118">
    <property type="entry name" value="AhpD-like"/>
    <property type="match status" value="1"/>
</dbReference>
<keyword evidence="4" id="KW-1185">Reference proteome</keyword>